<feature type="domain" description="Histidine kinase" evidence="9">
    <location>
        <begin position="137"/>
        <end position="326"/>
    </location>
</feature>
<evidence type="ECO:0000256" key="5">
    <source>
        <dbReference type="ARBA" id="ARBA00022741"/>
    </source>
</evidence>
<dbReference type="Gene3D" id="3.30.450.20">
    <property type="entry name" value="PAS domain"/>
    <property type="match status" value="1"/>
</dbReference>
<dbReference type="InterPro" id="IPR000700">
    <property type="entry name" value="PAS-assoc_C"/>
</dbReference>
<keyword evidence="5" id="KW-0547">Nucleotide-binding</keyword>
<dbReference type="CDD" id="cd00130">
    <property type="entry name" value="PAS"/>
    <property type="match status" value="1"/>
</dbReference>
<evidence type="ECO:0000256" key="7">
    <source>
        <dbReference type="ARBA" id="ARBA00022840"/>
    </source>
</evidence>
<dbReference type="Proteomes" id="UP000595197">
    <property type="component" value="Chromosome"/>
</dbReference>
<proteinExistence type="predicted"/>
<name>A0ABX7BAI3_9PROT</name>
<keyword evidence="6" id="KW-0418">Kinase</keyword>
<sequence length="326" mass="36927">MSKADRDGEHQFRLLADNAPVMIWRSDLTKACDFFNQPWLEFSGRTMEEEIGFGWAEGVHPEDYDRCVEIYTTSFDRRECFTMPYRLRRYDGEYRWLLDNGRPYNDSDGNFAGYFGSCIDITDMKRALDDKDVLLREVHHRVRNNMQLISSLLEMQAGTAQAPEVRSKLQETAWRVRSIALAQEQLHEAGNFANVDLGDYIRSLVQVVGDMQERIAFEVEVDQIPFSLDRAVPIGLIVNELLTNALKHAFPGDRAGTVRVEARRERDGTVAVTIADDGVGLPAAESPERARSLGFRLVRRLAIQAGAHMSVENAGGTRHRIILPPA</sequence>
<dbReference type="NCBIfam" id="TIGR00229">
    <property type="entry name" value="sensory_box"/>
    <property type="match status" value="1"/>
</dbReference>
<evidence type="ECO:0000256" key="8">
    <source>
        <dbReference type="ARBA" id="ARBA00023026"/>
    </source>
</evidence>
<evidence type="ECO:0000259" key="9">
    <source>
        <dbReference type="PROSITE" id="PS50109"/>
    </source>
</evidence>
<evidence type="ECO:0000313" key="12">
    <source>
        <dbReference type="EMBL" id="QQP91405.1"/>
    </source>
</evidence>
<dbReference type="Pfam" id="PF02518">
    <property type="entry name" value="HATPase_c"/>
    <property type="match status" value="1"/>
</dbReference>
<evidence type="ECO:0000259" key="11">
    <source>
        <dbReference type="PROSITE" id="PS50113"/>
    </source>
</evidence>
<feature type="domain" description="PAC" evidence="11">
    <location>
        <begin position="81"/>
        <end position="133"/>
    </location>
</feature>
<feature type="domain" description="PAS" evidence="10">
    <location>
        <begin position="8"/>
        <end position="78"/>
    </location>
</feature>
<protein>
    <recommendedName>
        <fullName evidence="2">histidine kinase</fullName>
        <ecNumber evidence="2">2.7.13.3</ecNumber>
    </recommendedName>
</protein>
<dbReference type="PROSITE" id="PS50113">
    <property type="entry name" value="PAC"/>
    <property type="match status" value="1"/>
</dbReference>
<dbReference type="SUPFAM" id="SSF55874">
    <property type="entry name" value="ATPase domain of HSP90 chaperone/DNA topoisomerase II/histidine kinase"/>
    <property type="match status" value="1"/>
</dbReference>
<dbReference type="RefSeq" id="WP_201079274.1">
    <property type="nucleotide sequence ID" value="NZ_CP067420.1"/>
</dbReference>
<dbReference type="Gene3D" id="3.30.565.10">
    <property type="entry name" value="Histidine kinase-like ATPase, C-terminal domain"/>
    <property type="match status" value="1"/>
</dbReference>
<dbReference type="SUPFAM" id="SSF55785">
    <property type="entry name" value="PYP-like sensor domain (PAS domain)"/>
    <property type="match status" value="1"/>
</dbReference>
<keyword evidence="7" id="KW-0067">ATP-binding</keyword>
<dbReference type="InterPro" id="IPR003594">
    <property type="entry name" value="HATPase_dom"/>
</dbReference>
<comment type="catalytic activity">
    <reaction evidence="1">
        <text>ATP + protein L-histidine = ADP + protein N-phospho-L-histidine.</text>
        <dbReference type="EC" id="2.7.13.3"/>
    </reaction>
</comment>
<keyword evidence="3" id="KW-0597">Phosphoprotein</keyword>
<evidence type="ECO:0000256" key="3">
    <source>
        <dbReference type="ARBA" id="ARBA00022553"/>
    </source>
</evidence>
<dbReference type="PROSITE" id="PS50112">
    <property type="entry name" value="PAS"/>
    <property type="match status" value="1"/>
</dbReference>
<evidence type="ECO:0000256" key="1">
    <source>
        <dbReference type="ARBA" id="ARBA00000085"/>
    </source>
</evidence>
<dbReference type="EC" id="2.7.13.3" evidence="2"/>
<dbReference type="Pfam" id="PF08447">
    <property type="entry name" value="PAS_3"/>
    <property type="match status" value="1"/>
</dbReference>
<evidence type="ECO:0000256" key="6">
    <source>
        <dbReference type="ARBA" id="ARBA00022777"/>
    </source>
</evidence>
<dbReference type="PROSITE" id="PS50109">
    <property type="entry name" value="HIS_KIN"/>
    <property type="match status" value="1"/>
</dbReference>
<keyword evidence="13" id="KW-1185">Reference proteome</keyword>
<organism evidence="12 13">
    <name type="scientific">Skermanella cutis</name>
    <dbReference type="NCBI Taxonomy" id="2775420"/>
    <lineage>
        <taxon>Bacteria</taxon>
        <taxon>Pseudomonadati</taxon>
        <taxon>Pseudomonadota</taxon>
        <taxon>Alphaproteobacteria</taxon>
        <taxon>Rhodospirillales</taxon>
        <taxon>Azospirillaceae</taxon>
        <taxon>Skermanella</taxon>
    </lineage>
</organism>
<dbReference type="InterPro" id="IPR036890">
    <property type="entry name" value="HATPase_C_sf"/>
</dbReference>
<accession>A0ABX7BAI3</accession>
<dbReference type="InterPro" id="IPR005467">
    <property type="entry name" value="His_kinase_dom"/>
</dbReference>
<reference evidence="12" key="1">
    <citation type="submission" date="2021-02" db="EMBL/GenBank/DDBJ databases">
        <title>Skermanella TT6 skin isolate.</title>
        <authorList>
            <person name="Lee K."/>
            <person name="Ganzorig M."/>
        </authorList>
    </citation>
    <scope>NUCLEOTIDE SEQUENCE</scope>
    <source>
        <strain evidence="12">TT6</strain>
    </source>
</reference>
<evidence type="ECO:0000256" key="2">
    <source>
        <dbReference type="ARBA" id="ARBA00012438"/>
    </source>
</evidence>
<evidence type="ECO:0000313" key="13">
    <source>
        <dbReference type="Proteomes" id="UP000595197"/>
    </source>
</evidence>
<evidence type="ECO:0000256" key="4">
    <source>
        <dbReference type="ARBA" id="ARBA00022679"/>
    </source>
</evidence>
<dbReference type="InterPro" id="IPR000014">
    <property type="entry name" value="PAS"/>
</dbReference>
<dbReference type="InterPro" id="IPR011495">
    <property type="entry name" value="Sig_transdc_His_kin_sub2_dim/P"/>
</dbReference>
<keyword evidence="4" id="KW-0808">Transferase</keyword>
<dbReference type="PANTHER" id="PTHR41523">
    <property type="entry name" value="TWO-COMPONENT SYSTEM SENSOR PROTEIN"/>
    <property type="match status" value="1"/>
</dbReference>
<dbReference type="Pfam" id="PF07568">
    <property type="entry name" value="HisKA_2"/>
    <property type="match status" value="1"/>
</dbReference>
<dbReference type="InterPro" id="IPR001610">
    <property type="entry name" value="PAC"/>
</dbReference>
<dbReference type="SMART" id="SM00086">
    <property type="entry name" value="PAC"/>
    <property type="match status" value="1"/>
</dbReference>
<dbReference type="EMBL" id="CP067420">
    <property type="protein sequence ID" value="QQP91405.1"/>
    <property type="molecule type" value="Genomic_DNA"/>
</dbReference>
<dbReference type="SMART" id="SM00387">
    <property type="entry name" value="HATPase_c"/>
    <property type="match status" value="1"/>
</dbReference>
<dbReference type="PANTHER" id="PTHR41523:SF8">
    <property type="entry name" value="ETHYLENE RESPONSE SENSOR PROTEIN"/>
    <property type="match status" value="1"/>
</dbReference>
<dbReference type="InterPro" id="IPR035965">
    <property type="entry name" value="PAS-like_dom_sf"/>
</dbReference>
<keyword evidence="8" id="KW-0843">Virulence</keyword>
<dbReference type="InterPro" id="IPR013655">
    <property type="entry name" value="PAS_fold_3"/>
</dbReference>
<evidence type="ECO:0000259" key="10">
    <source>
        <dbReference type="PROSITE" id="PS50112"/>
    </source>
</evidence>
<gene>
    <name evidence="12" type="ORF">IGS68_09450</name>
</gene>
<dbReference type="SMART" id="SM00091">
    <property type="entry name" value="PAS"/>
    <property type="match status" value="1"/>
</dbReference>